<dbReference type="AlphaFoldDB" id="A0A8S1HTB1"/>
<feature type="region of interest" description="Disordered" evidence="1">
    <location>
        <begin position="133"/>
        <end position="156"/>
    </location>
</feature>
<accession>A0A8S1HTB1</accession>
<comment type="caution">
    <text evidence="2">The sequence shown here is derived from an EMBL/GenBank/DDBJ whole genome shotgun (WGS) entry which is preliminary data.</text>
</comment>
<dbReference type="Proteomes" id="UP000835052">
    <property type="component" value="Unassembled WGS sequence"/>
</dbReference>
<feature type="compositionally biased region" description="Polar residues" evidence="1">
    <location>
        <begin position="1"/>
        <end position="10"/>
    </location>
</feature>
<feature type="region of interest" description="Disordered" evidence="1">
    <location>
        <begin position="52"/>
        <end position="78"/>
    </location>
</feature>
<keyword evidence="3" id="KW-1185">Reference proteome</keyword>
<evidence type="ECO:0000313" key="2">
    <source>
        <dbReference type="EMBL" id="CAD6198508.1"/>
    </source>
</evidence>
<sequence length="156" mass="18070">MPRNQELVQDSNKKTDYNRFEEPNVKKIEKEDLAIQDGSQILEEVRKSTAQRWEAMKESTKNDDRPKLKEAGDKMHERRQLAAEELVQVDHGGHRMDETGDRMRDMREHAGDIVDATKKFVAAKMDQMRNCSARTNQQAHPGSAETHQLNRTLHGY</sequence>
<reference evidence="2" key="1">
    <citation type="submission" date="2020-10" db="EMBL/GenBank/DDBJ databases">
        <authorList>
            <person name="Kikuchi T."/>
        </authorList>
    </citation>
    <scope>NUCLEOTIDE SEQUENCE</scope>
    <source>
        <strain evidence="2">NKZ352</strain>
    </source>
</reference>
<proteinExistence type="predicted"/>
<evidence type="ECO:0000256" key="1">
    <source>
        <dbReference type="SAM" id="MobiDB-lite"/>
    </source>
</evidence>
<name>A0A8S1HTB1_9PELO</name>
<feature type="region of interest" description="Disordered" evidence="1">
    <location>
        <begin position="1"/>
        <end position="20"/>
    </location>
</feature>
<protein>
    <submittedName>
        <fullName evidence="2">Uncharacterized protein</fullName>
    </submittedName>
</protein>
<organism evidence="2 3">
    <name type="scientific">Caenorhabditis auriculariae</name>
    <dbReference type="NCBI Taxonomy" id="2777116"/>
    <lineage>
        <taxon>Eukaryota</taxon>
        <taxon>Metazoa</taxon>
        <taxon>Ecdysozoa</taxon>
        <taxon>Nematoda</taxon>
        <taxon>Chromadorea</taxon>
        <taxon>Rhabditida</taxon>
        <taxon>Rhabditina</taxon>
        <taxon>Rhabditomorpha</taxon>
        <taxon>Rhabditoidea</taxon>
        <taxon>Rhabditidae</taxon>
        <taxon>Peloderinae</taxon>
        <taxon>Caenorhabditis</taxon>
    </lineage>
</organism>
<feature type="compositionally biased region" description="Basic and acidic residues" evidence="1">
    <location>
        <begin position="11"/>
        <end position="20"/>
    </location>
</feature>
<evidence type="ECO:0000313" key="3">
    <source>
        <dbReference type="Proteomes" id="UP000835052"/>
    </source>
</evidence>
<dbReference type="EMBL" id="CAJGYM010000128">
    <property type="protein sequence ID" value="CAD6198508.1"/>
    <property type="molecule type" value="Genomic_DNA"/>
</dbReference>
<gene>
    <name evidence="2" type="ORF">CAUJ_LOCUS14414</name>
</gene>
<feature type="compositionally biased region" description="Basic and acidic residues" evidence="1">
    <location>
        <begin position="54"/>
        <end position="78"/>
    </location>
</feature>